<proteinExistence type="predicted"/>
<dbReference type="EMBL" id="BAAAYL010000001">
    <property type="protein sequence ID" value="GAA3368702.1"/>
    <property type="molecule type" value="Genomic_DNA"/>
</dbReference>
<dbReference type="Proteomes" id="UP001499990">
    <property type="component" value="Unassembled WGS sequence"/>
</dbReference>
<sequence>MDAVRLPWGDSMVNEICADMLLLPVCGDGGTGFTFGHPVSNSYRRVASDSEACSPTGRAYFARRISRLKSV</sequence>
<gene>
    <name evidence="1" type="ORF">GCM10020367_08110</name>
</gene>
<protein>
    <submittedName>
        <fullName evidence="1">Uncharacterized protein</fullName>
    </submittedName>
</protein>
<reference evidence="2" key="1">
    <citation type="journal article" date="2019" name="Int. J. Syst. Evol. Microbiol.">
        <title>The Global Catalogue of Microorganisms (GCM) 10K type strain sequencing project: providing services to taxonomists for standard genome sequencing and annotation.</title>
        <authorList>
            <consortium name="The Broad Institute Genomics Platform"/>
            <consortium name="The Broad Institute Genome Sequencing Center for Infectious Disease"/>
            <person name="Wu L."/>
            <person name="Ma J."/>
        </authorList>
    </citation>
    <scope>NUCLEOTIDE SEQUENCE [LARGE SCALE GENOMIC DNA]</scope>
    <source>
        <strain evidence="2">JCM 9651</strain>
    </source>
</reference>
<keyword evidence="2" id="KW-1185">Reference proteome</keyword>
<accession>A0ABP6S5E9</accession>
<name>A0ABP6S5E9_9ACTN</name>
<organism evidence="1 2">
    <name type="scientific">Streptomyces sannanensis</name>
    <dbReference type="NCBI Taxonomy" id="285536"/>
    <lineage>
        <taxon>Bacteria</taxon>
        <taxon>Bacillati</taxon>
        <taxon>Actinomycetota</taxon>
        <taxon>Actinomycetes</taxon>
        <taxon>Kitasatosporales</taxon>
        <taxon>Streptomycetaceae</taxon>
        <taxon>Streptomyces</taxon>
    </lineage>
</organism>
<comment type="caution">
    <text evidence="1">The sequence shown here is derived from an EMBL/GenBank/DDBJ whole genome shotgun (WGS) entry which is preliminary data.</text>
</comment>
<evidence type="ECO:0000313" key="2">
    <source>
        <dbReference type="Proteomes" id="UP001499990"/>
    </source>
</evidence>
<evidence type="ECO:0000313" key="1">
    <source>
        <dbReference type="EMBL" id="GAA3368702.1"/>
    </source>
</evidence>